<reference evidence="1 2" key="1">
    <citation type="journal article" date="2009" name="Int. J. Syst. Evol. Microbiol.">
        <title>Paenibacillus contaminans sp. nov., isolated from a contaminated laboratory plate.</title>
        <authorList>
            <person name="Chou J.H."/>
            <person name="Lee J.H."/>
            <person name="Lin M.C."/>
            <person name="Chang P.S."/>
            <person name="Arun A.B."/>
            <person name="Young C.C."/>
            <person name="Chen W.M."/>
        </authorList>
    </citation>
    <scope>NUCLEOTIDE SEQUENCE [LARGE SCALE GENOMIC DNA]</scope>
    <source>
        <strain evidence="1 2">CKOBP-6</strain>
    </source>
</reference>
<proteinExistence type="predicted"/>
<dbReference type="RefSeq" id="WP_113036057.1">
    <property type="nucleotide sequence ID" value="NZ_QMFB01000040.1"/>
</dbReference>
<dbReference type="Proteomes" id="UP000250369">
    <property type="component" value="Unassembled WGS sequence"/>
</dbReference>
<accession>A0A329LWM7</accession>
<comment type="caution">
    <text evidence="1">The sequence shown here is derived from an EMBL/GenBank/DDBJ whole genome shotgun (WGS) entry which is preliminary data.</text>
</comment>
<evidence type="ECO:0000313" key="1">
    <source>
        <dbReference type="EMBL" id="RAV10903.1"/>
    </source>
</evidence>
<dbReference type="EMBL" id="QMFB01000040">
    <property type="protein sequence ID" value="RAV10903.1"/>
    <property type="molecule type" value="Genomic_DNA"/>
</dbReference>
<sequence>MKINSFTPTYGTSVLRVDDGAHLLQPGIEKDGIYGLDNKNSWVRKQITVHDDKWHDIQVYVVNGKAEVFIDGNSLFTYEPAAKTDADRIVLYSRGLARRKIRIKSDCRDIYRRYLLSSIKITAVNHV</sequence>
<dbReference type="AlphaFoldDB" id="A0A329LWM7"/>
<gene>
    <name evidence="1" type="ORF">DQG23_36930</name>
</gene>
<dbReference type="InterPro" id="IPR013320">
    <property type="entry name" value="ConA-like_dom_sf"/>
</dbReference>
<protein>
    <recommendedName>
        <fullName evidence="3">3-keto-disaccharide hydrolase domain-containing protein</fullName>
    </recommendedName>
</protein>
<organism evidence="1 2">
    <name type="scientific">Paenibacillus contaminans</name>
    <dbReference type="NCBI Taxonomy" id="450362"/>
    <lineage>
        <taxon>Bacteria</taxon>
        <taxon>Bacillati</taxon>
        <taxon>Bacillota</taxon>
        <taxon>Bacilli</taxon>
        <taxon>Bacillales</taxon>
        <taxon>Paenibacillaceae</taxon>
        <taxon>Paenibacillus</taxon>
    </lineage>
</organism>
<keyword evidence="2" id="KW-1185">Reference proteome</keyword>
<name>A0A329LWM7_9BACL</name>
<evidence type="ECO:0008006" key="3">
    <source>
        <dbReference type="Google" id="ProtNLM"/>
    </source>
</evidence>
<evidence type="ECO:0000313" key="2">
    <source>
        <dbReference type="Proteomes" id="UP000250369"/>
    </source>
</evidence>
<dbReference type="SUPFAM" id="SSF49899">
    <property type="entry name" value="Concanavalin A-like lectins/glucanases"/>
    <property type="match status" value="1"/>
</dbReference>